<dbReference type="Proteomes" id="UP000094043">
    <property type="component" value="Chromosome 1"/>
</dbReference>
<dbReference type="GeneID" id="91084855"/>
<reference evidence="2" key="3">
    <citation type="submission" date="2024-01" db="EMBL/GenBank/DDBJ databases">
        <authorList>
            <person name="Coelho M.A."/>
            <person name="David-Palma M."/>
            <person name="Shea T."/>
            <person name="Sun S."/>
            <person name="Cuomo C.A."/>
            <person name="Heitman J."/>
        </authorList>
    </citation>
    <scope>NUCLEOTIDE SEQUENCE</scope>
    <source>
        <strain evidence="2">CBS 7841</strain>
    </source>
</reference>
<dbReference type="PANTHER" id="PTHR43861">
    <property type="entry name" value="TRANS-ACONITATE 2-METHYLTRANSFERASE-RELATED"/>
    <property type="match status" value="1"/>
</dbReference>
<gene>
    <name evidence="2" type="ORF">L203_100640</name>
</gene>
<evidence type="ECO:0000259" key="1">
    <source>
        <dbReference type="Pfam" id="PF13847"/>
    </source>
</evidence>
<dbReference type="SUPFAM" id="SSF53335">
    <property type="entry name" value="S-adenosyl-L-methionine-dependent methyltransferases"/>
    <property type="match status" value="1"/>
</dbReference>
<dbReference type="Gene3D" id="3.40.50.150">
    <property type="entry name" value="Vaccinia Virus protein VP39"/>
    <property type="match status" value="1"/>
</dbReference>
<dbReference type="EMBL" id="CP143784">
    <property type="protein sequence ID" value="WVN85494.1"/>
    <property type="molecule type" value="Genomic_DNA"/>
</dbReference>
<reference evidence="2" key="2">
    <citation type="journal article" date="2022" name="Elife">
        <title>Obligate sexual reproduction of a homothallic fungus closely related to the Cryptococcus pathogenic species complex.</title>
        <authorList>
            <person name="Passer A.R."/>
            <person name="Clancey S.A."/>
            <person name="Shea T."/>
            <person name="David-Palma M."/>
            <person name="Averette A.F."/>
            <person name="Boekhout T."/>
            <person name="Porcel B.M."/>
            <person name="Nowrousian M."/>
            <person name="Cuomo C.A."/>
            <person name="Sun S."/>
            <person name="Heitman J."/>
            <person name="Coelho M.A."/>
        </authorList>
    </citation>
    <scope>NUCLEOTIDE SEQUENCE</scope>
    <source>
        <strain evidence="2">CBS 7841</strain>
    </source>
</reference>
<dbReference type="InterPro" id="IPR029063">
    <property type="entry name" value="SAM-dependent_MTases_sf"/>
</dbReference>
<sequence>MSLKTSLTTHHPDKYRTNASFVYSDENTAPVLRLLDAKPGERIIDLGCGTGELTKKIKYIVGDRGDVVGVDCNSSMLEKAAISVHSVTFSQADIQDPAAFGQKYPSYKGSFDAVFSSATLHWCKASPNGAAKLMEWLLKPGGRVAVELGGFGNICGVRAALHQAIKNKGVDPIDLDPWYFPTPNQYETVLSSAGLTPSNFHIVPRPTALPTSLKGWLTTFARNSLLSTFSDQEAEKIMDEVVEMCRIDNYWSTSNPWMGVKSETMKEDGWEIMYVRLRGTARKPE</sequence>
<dbReference type="AlphaFoldDB" id="A0A1E3IZ23"/>
<dbReference type="RefSeq" id="XP_066066194.1">
    <property type="nucleotide sequence ID" value="XM_066210097.1"/>
</dbReference>
<dbReference type="CDD" id="cd02440">
    <property type="entry name" value="AdoMet_MTases"/>
    <property type="match status" value="1"/>
</dbReference>
<evidence type="ECO:0000313" key="2">
    <source>
        <dbReference type="EMBL" id="WVN85494.1"/>
    </source>
</evidence>
<protein>
    <recommendedName>
        <fullName evidence="1">Methyltransferase domain-containing protein</fullName>
    </recommendedName>
</protein>
<dbReference type="PANTHER" id="PTHR43861:SF1">
    <property type="entry name" value="TRANS-ACONITATE 2-METHYLTRANSFERASE"/>
    <property type="match status" value="1"/>
</dbReference>
<dbReference type="KEGG" id="cdep:91084855"/>
<accession>A0A1E3IZ23</accession>
<dbReference type="Pfam" id="PF13847">
    <property type="entry name" value="Methyltransf_31"/>
    <property type="match status" value="1"/>
</dbReference>
<feature type="domain" description="Methyltransferase" evidence="1">
    <location>
        <begin position="38"/>
        <end position="148"/>
    </location>
</feature>
<organism evidence="2 3">
    <name type="scientific">Cryptococcus depauperatus CBS 7841</name>
    <dbReference type="NCBI Taxonomy" id="1295531"/>
    <lineage>
        <taxon>Eukaryota</taxon>
        <taxon>Fungi</taxon>
        <taxon>Dikarya</taxon>
        <taxon>Basidiomycota</taxon>
        <taxon>Agaricomycotina</taxon>
        <taxon>Tremellomycetes</taxon>
        <taxon>Tremellales</taxon>
        <taxon>Cryptococcaceae</taxon>
        <taxon>Cryptococcus</taxon>
    </lineage>
</organism>
<dbReference type="VEuPathDB" id="FungiDB:L203_00425"/>
<evidence type="ECO:0000313" key="3">
    <source>
        <dbReference type="Proteomes" id="UP000094043"/>
    </source>
</evidence>
<keyword evidence="3" id="KW-1185">Reference proteome</keyword>
<dbReference type="InterPro" id="IPR025714">
    <property type="entry name" value="Methyltranfer_dom"/>
</dbReference>
<reference evidence="2" key="1">
    <citation type="submission" date="2016-06" db="EMBL/GenBank/DDBJ databases">
        <authorList>
            <person name="Cuomo C."/>
            <person name="Litvintseva A."/>
            <person name="Heitman J."/>
            <person name="Chen Y."/>
            <person name="Sun S."/>
            <person name="Springer D."/>
            <person name="Dromer F."/>
            <person name="Young S."/>
            <person name="Zeng Q."/>
            <person name="Chapman S."/>
            <person name="Gujja S."/>
            <person name="Saif S."/>
            <person name="Birren B."/>
        </authorList>
    </citation>
    <scope>NUCLEOTIDE SEQUENCE</scope>
    <source>
        <strain evidence="2">CBS 7841</strain>
    </source>
</reference>
<proteinExistence type="predicted"/>
<name>A0A1E3IZ23_9TREE</name>
<dbReference type="OrthoDB" id="10017101at2759"/>